<dbReference type="SUPFAM" id="SSF47370">
    <property type="entry name" value="Bromodomain"/>
    <property type="match status" value="1"/>
</dbReference>
<keyword evidence="1" id="KW-0103">Bromodomain</keyword>
<feature type="compositionally biased region" description="Low complexity" evidence="2">
    <location>
        <begin position="354"/>
        <end position="369"/>
    </location>
</feature>
<sequence length="915" mass="99231">MHRPTEVQLVGGAGARARARAGAGAGAGPASLALSPLPSHPPLMTSLVTAYTELEQVLLFQALRADGVHSISFNRISDQLKSIPLVRSDPSYDSGRLSPDALRELYLGLLKDEVKRDLERHQTGEPHLTNGHVSPGSRKRKAPSPSLPTVNEAAQHSHLIPQLVERLYATYREKTVVKLKGCESKYAETKRDINEIEAGQWDESLQRAKPSPKPSSTAHTQPVLAPTDNATQPTSASASPVASKPAENGTQVAAKRFSQATIDAVINHGPEPQDSPGGHRRASSNTKLPPLSEMAPQSPRFGIPPKIPGPPPHQSMQHMPPHAPNHAYSQTPPTAHQSPYAPHHAHPRQGSMNSPQIQQSLSRPSSSPRPILPPPPGMSLPPPSPVPHSASPRQAQYAPPLAPQPHYQPPPQHRNVQPAPPHPGYPVTPMHQHPPAGYYQQQPYPDRRTSYQPQQPQTPTYPSHSPMANQQPYMQSHPGHGQQSMYMQPFQVAPQDPNRPIAPQHHRSSQSPMPVHATTPYSSCVQHGPATGPRPPPQQARLVSDIIAALATPPRPKHRPLWKEGFRPSPVVTGAEVPRPIAEPLSPTLERVKSPARSTRSTRGRDVPTVEEPLNAEPASKTRSSRRKNSKRDRSPHSVVSSTADEAKYARSTRSQSVSTAAGAYPPSDDRPGSRNGVKAEPSTPANILEEAEPMQAPSNSTTGMVTRKRRGTLQSQPAPTNNKRKRQESPAAATTSAHEDEPTSTPPPRSNIVVATRNFAKMSSAVMNDILSHKHAAYFNAPVRDKDAPGYTDIVLQPQNLKAIRSAITAGTHAIKAASAAMDDSPDPTTGTIELERTADVIAPKAIVNGAQLEKELYRMFANAYMFNPGEDGMALSTKEMFEDVEAKMSEWRGTERLAGVEEEEDGKGKRRKV</sequence>
<dbReference type="AlphaFoldDB" id="A0A139IDM2"/>
<proteinExistence type="predicted"/>
<feature type="region of interest" description="Disordered" evidence="2">
    <location>
        <begin position="197"/>
        <end position="251"/>
    </location>
</feature>
<feature type="compositionally biased region" description="Low complexity" evidence="2">
    <location>
        <begin position="433"/>
        <end position="463"/>
    </location>
</feature>
<feature type="region of interest" description="Disordered" evidence="2">
    <location>
        <begin position="120"/>
        <end position="154"/>
    </location>
</feature>
<dbReference type="PANTHER" id="PTHR15398">
    <property type="entry name" value="BROMODOMAIN-CONTAINING PROTEIN 8"/>
    <property type="match status" value="1"/>
</dbReference>
<dbReference type="InterPro" id="IPR036427">
    <property type="entry name" value="Bromodomain-like_sf"/>
</dbReference>
<protein>
    <recommendedName>
        <fullName evidence="3">Bromo domain-containing protein</fullName>
    </recommendedName>
</protein>
<feature type="region of interest" description="Disordered" evidence="2">
    <location>
        <begin position="894"/>
        <end position="915"/>
    </location>
</feature>
<feature type="compositionally biased region" description="Pro residues" evidence="2">
    <location>
        <begin position="370"/>
        <end position="386"/>
    </location>
</feature>
<evidence type="ECO:0000256" key="1">
    <source>
        <dbReference type="ARBA" id="ARBA00023117"/>
    </source>
</evidence>
<dbReference type="Gene3D" id="1.20.920.10">
    <property type="entry name" value="Bromodomain-like"/>
    <property type="match status" value="1"/>
</dbReference>
<feature type="compositionally biased region" description="Polar residues" evidence="2">
    <location>
        <begin position="713"/>
        <end position="722"/>
    </location>
</feature>
<reference evidence="4 5" key="1">
    <citation type="submission" date="2015-07" db="EMBL/GenBank/DDBJ databases">
        <title>Comparative genomics of the Sigatoka disease complex on banana suggests a link between parallel evolutionary changes in Pseudocercospora fijiensis and Pseudocercospora eumusae and increased virulence on the banana host.</title>
        <authorList>
            <person name="Chang T.-C."/>
            <person name="Salvucci A."/>
            <person name="Crous P.W."/>
            <person name="Stergiopoulos I."/>
        </authorList>
    </citation>
    <scope>NUCLEOTIDE SEQUENCE [LARGE SCALE GENOMIC DNA]</scope>
    <source>
        <strain evidence="4 5">CBS 116634</strain>
    </source>
</reference>
<dbReference type="PANTHER" id="PTHR15398:SF4">
    <property type="entry name" value="BROMODOMAIN-CONTAINING PROTEIN 8 ISOFORM X1"/>
    <property type="match status" value="1"/>
</dbReference>
<evidence type="ECO:0000313" key="4">
    <source>
        <dbReference type="EMBL" id="KXT12820.1"/>
    </source>
</evidence>
<organism evidence="4 5">
    <name type="scientific">Pseudocercospora musae</name>
    <dbReference type="NCBI Taxonomy" id="113226"/>
    <lineage>
        <taxon>Eukaryota</taxon>
        <taxon>Fungi</taxon>
        <taxon>Dikarya</taxon>
        <taxon>Ascomycota</taxon>
        <taxon>Pezizomycotina</taxon>
        <taxon>Dothideomycetes</taxon>
        <taxon>Dothideomycetidae</taxon>
        <taxon>Mycosphaerellales</taxon>
        <taxon>Mycosphaerellaceae</taxon>
        <taxon>Pseudocercospora</taxon>
    </lineage>
</organism>
<keyword evidence="5" id="KW-1185">Reference proteome</keyword>
<gene>
    <name evidence="4" type="ORF">AC579_1811</name>
</gene>
<dbReference type="EMBL" id="LFZO01000139">
    <property type="protein sequence ID" value="KXT12820.1"/>
    <property type="molecule type" value="Genomic_DNA"/>
</dbReference>
<evidence type="ECO:0000256" key="2">
    <source>
        <dbReference type="SAM" id="MobiDB-lite"/>
    </source>
</evidence>
<feature type="compositionally biased region" description="Polar residues" evidence="2">
    <location>
        <begin position="327"/>
        <end position="337"/>
    </location>
</feature>
<dbReference type="GO" id="GO:0006325">
    <property type="term" value="P:chromatin organization"/>
    <property type="evidence" value="ECO:0007669"/>
    <property type="project" value="UniProtKB-ARBA"/>
</dbReference>
<dbReference type="GO" id="GO:0035267">
    <property type="term" value="C:NuA4 histone acetyltransferase complex"/>
    <property type="evidence" value="ECO:0007669"/>
    <property type="project" value="TreeGrafter"/>
</dbReference>
<feature type="compositionally biased region" description="Pro residues" evidence="2">
    <location>
        <begin position="400"/>
        <end position="426"/>
    </location>
</feature>
<dbReference type="Pfam" id="PF00439">
    <property type="entry name" value="Bromodomain"/>
    <property type="match status" value="1"/>
</dbReference>
<feature type="compositionally biased region" description="Low complexity" evidence="2">
    <location>
        <begin position="387"/>
        <end position="399"/>
    </location>
</feature>
<dbReference type="OrthoDB" id="21449at2759"/>
<feature type="domain" description="Bromo" evidence="3">
    <location>
        <begin position="766"/>
        <end position="809"/>
    </location>
</feature>
<name>A0A139IDM2_9PEZI</name>
<dbReference type="STRING" id="113226.A0A139IDM2"/>
<dbReference type="InterPro" id="IPR001487">
    <property type="entry name" value="Bromodomain"/>
</dbReference>
<evidence type="ECO:0000313" key="5">
    <source>
        <dbReference type="Proteomes" id="UP000073492"/>
    </source>
</evidence>
<feature type="region of interest" description="Disordered" evidence="2">
    <location>
        <begin position="552"/>
        <end position="752"/>
    </location>
</feature>
<evidence type="ECO:0000259" key="3">
    <source>
        <dbReference type="Pfam" id="PF00439"/>
    </source>
</evidence>
<feature type="region of interest" description="Disordered" evidence="2">
    <location>
        <begin position="266"/>
        <end position="540"/>
    </location>
</feature>
<accession>A0A139IDM2</accession>
<comment type="caution">
    <text evidence="4">The sequence shown here is derived from an EMBL/GenBank/DDBJ whole genome shotgun (WGS) entry which is preliminary data.</text>
</comment>
<dbReference type="Proteomes" id="UP000073492">
    <property type="component" value="Unassembled WGS sequence"/>
</dbReference>
<feature type="compositionally biased region" description="Low complexity" evidence="2">
    <location>
        <begin position="233"/>
        <end position="246"/>
    </location>
</feature>